<protein>
    <submittedName>
        <fullName evidence="1">Uncharacterized protein</fullName>
    </submittedName>
</protein>
<evidence type="ECO:0000313" key="2">
    <source>
        <dbReference type="Proteomes" id="UP000266922"/>
    </source>
</evidence>
<gene>
    <name evidence="1" type="ORF">D9548_02835</name>
</gene>
<dbReference type="AlphaFoldDB" id="A0A3L7DGT5"/>
<evidence type="ECO:0000313" key="1">
    <source>
        <dbReference type="EMBL" id="RLQ14971.1"/>
    </source>
</evidence>
<accession>A0A3L7DGT5</accession>
<comment type="caution">
    <text evidence="1">The sequence shown here is derived from an EMBL/GenBank/DDBJ whole genome shotgun (WGS) entry which is preliminary data.</text>
</comment>
<dbReference type="EMBL" id="RCTJ01000004">
    <property type="protein sequence ID" value="RLQ14971.1"/>
    <property type="molecule type" value="Genomic_DNA"/>
</dbReference>
<dbReference type="Proteomes" id="UP000266922">
    <property type="component" value="Unassembled WGS sequence"/>
</dbReference>
<dbReference type="RefSeq" id="WP_049626569.1">
    <property type="nucleotide sequence ID" value="NZ_JARMRZ010000007.1"/>
</dbReference>
<name>A0A3L7DGT5_GEOSE</name>
<reference evidence="1 2" key="1">
    <citation type="submission" date="2018-10" db="EMBL/GenBank/DDBJ databases">
        <title>Geobacillus stearothermophilus in processing lines of powdered infant formula.</title>
        <authorList>
            <person name="Rhee M.S."/>
            <person name="Choi I.-G."/>
            <person name="Cho T.J."/>
            <person name="Park B."/>
        </authorList>
    </citation>
    <scope>NUCLEOTIDE SEQUENCE [LARGE SCALE GENOMIC DNA]</scope>
    <source>
        <strain evidence="1 2">FHS-PPGT130</strain>
    </source>
</reference>
<organism evidence="1 2">
    <name type="scientific">Geobacillus stearothermophilus</name>
    <name type="common">Bacillus stearothermophilus</name>
    <dbReference type="NCBI Taxonomy" id="1422"/>
    <lineage>
        <taxon>Bacteria</taxon>
        <taxon>Bacillati</taxon>
        <taxon>Bacillota</taxon>
        <taxon>Bacilli</taxon>
        <taxon>Bacillales</taxon>
        <taxon>Anoxybacillaceae</taxon>
        <taxon>Geobacillus</taxon>
    </lineage>
</organism>
<sequence length="69" mass="8114">MEKPWLAHYPPSIPATLDYPKKTLSDYLWETAEQYGDKDAIDFFGRLFSKKLLLITSINVYQIFLKIMV</sequence>
<proteinExistence type="predicted"/>